<protein>
    <submittedName>
        <fullName evidence="1">Uncharacterized protein</fullName>
    </submittedName>
</protein>
<gene>
    <name evidence="1" type="ORF">KEM10_10205</name>
</gene>
<dbReference type="Proteomes" id="UP000708576">
    <property type="component" value="Unassembled WGS sequence"/>
</dbReference>
<sequence>MKRVVFIMLLVVISGSVFSQSSRKIRNYKGYRGNNIKDTLRIDYGQGQSMEITYQWFQLFTEREEFFNRVFWDPTISLFHLMEEKVEKVPLKEGVKYHITLRTVKNRKYDLENHIHGALSGNEHSVSHLTTIRDSVVTSSVMKHKRKTDQNHRLIKEKYKINDYKPDPTLSPEEQKDSMRKYVNQLIESRYTQETILSVEERKDDEQQRQYKIENGELVGQLQWQHIIELKSGYATVKLYVNDLSDLSAFNLDQLHGFLRNETANYMQNEYYKYFTYLNYKVKDGDIVYNYSPFERRRKRNKTYTFELTPVVGTSLQKSHWTADAGLQYGLTINKGLQASNRISVRYMLKSYGDPLLAGAPVKVSGFADALWDVNLAADYITPTWVGAGLGYMVHNNGNLYGDQTFRVFLKYRSSQHWGIQPEFNYSIDDKKGFVGIGLFFSL</sequence>
<comment type="caution">
    <text evidence="1">The sequence shown here is derived from an EMBL/GenBank/DDBJ whole genome shotgun (WGS) entry which is preliminary data.</text>
</comment>
<organism evidence="1 2">
    <name type="scientific">Carboxylicivirga linearis</name>
    <dbReference type="NCBI Taxonomy" id="1628157"/>
    <lineage>
        <taxon>Bacteria</taxon>
        <taxon>Pseudomonadati</taxon>
        <taxon>Bacteroidota</taxon>
        <taxon>Bacteroidia</taxon>
        <taxon>Marinilabiliales</taxon>
        <taxon>Marinilabiliaceae</taxon>
        <taxon>Carboxylicivirga</taxon>
    </lineage>
</organism>
<keyword evidence="2" id="KW-1185">Reference proteome</keyword>
<reference evidence="1 2" key="1">
    <citation type="journal article" date="2015" name="Int. J. Syst. Evol. Microbiol.">
        <title>Carboxylicivirga linearis sp. nov., isolated from a sea cucumber culture pond.</title>
        <authorList>
            <person name="Wang F.Q."/>
            <person name="Zhou Y.X."/>
            <person name="Lin X.Z."/>
            <person name="Chen G.J."/>
            <person name="Du Z.J."/>
        </authorList>
    </citation>
    <scope>NUCLEOTIDE SEQUENCE [LARGE SCALE GENOMIC DNA]</scope>
    <source>
        <strain evidence="1 2">FB218</strain>
    </source>
</reference>
<accession>A0ABS5JWC5</accession>
<proteinExistence type="predicted"/>
<dbReference type="RefSeq" id="WP_212215882.1">
    <property type="nucleotide sequence ID" value="NZ_JAGUCO010000005.1"/>
</dbReference>
<evidence type="ECO:0000313" key="2">
    <source>
        <dbReference type="Proteomes" id="UP000708576"/>
    </source>
</evidence>
<dbReference type="EMBL" id="JAGUCO010000005">
    <property type="protein sequence ID" value="MBS2098651.1"/>
    <property type="molecule type" value="Genomic_DNA"/>
</dbReference>
<evidence type="ECO:0000313" key="1">
    <source>
        <dbReference type="EMBL" id="MBS2098651.1"/>
    </source>
</evidence>
<name>A0ABS5JWC5_9BACT</name>